<evidence type="ECO:0000256" key="2">
    <source>
        <dbReference type="ARBA" id="ARBA00022692"/>
    </source>
</evidence>
<feature type="compositionally biased region" description="Gly residues" evidence="5">
    <location>
        <begin position="242"/>
        <end position="251"/>
    </location>
</feature>
<evidence type="ECO:0000313" key="9">
    <source>
        <dbReference type="Proteomes" id="UP000265614"/>
    </source>
</evidence>
<comment type="subcellular location">
    <subcellularLocation>
        <location evidence="1">Membrane</location>
        <topology evidence="1">Multi-pass membrane protein</topology>
    </subcellularLocation>
</comment>
<evidence type="ECO:0000256" key="4">
    <source>
        <dbReference type="ARBA" id="ARBA00023136"/>
    </source>
</evidence>
<dbReference type="GO" id="GO:0016020">
    <property type="term" value="C:membrane"/>
    <property type="evidence" value="ECO:0007669"/>
    <property type="project" value="UniProtKB-SubCell"/>
</dbReference>
<keyword evidence="4 6" id="KW-0472">Membrane</keyword>
<dbReference type="OrthoDB" id="9787732at2"/>
<dbReference type="EMBL" id="QZEZ01000005">
    <property type="protein sequence ID" value="RJK95397.1"/>
    <property type="molecule type" value="Genomic_DNA"/>
</dbReference>
<feature type="transmembrane region" description="Helical" evidence="6">
    <location>
        <begin position="52"/>
        <end position="72"/>
    </location>
</feature>
<dbReference type="InterPro" id="IPR010432">
    <property type="entry name" value="RDD"/>
</dbReference>
<feature type="region of interest" description="Disordered" evidence="5">
    <location>
        <begin position="242"/>
        <end position="296"/>
    </location>
</feature>
<evidence type="ECO:0000256" key="5">
    <source>
        <dbReference type="SAM" id="MobiDB-lite"/>
    </source>
</evidence>
<evidence type="ECO:0000256" key="1">
    <source>
        <dbReference type="ARBA" id="ARBA00004141"/>
    </source>
</evidence>
<dbReference type="PANTHER" id="PTHR38480:SF1">
    <property type="entry name" value="SLR0254 PROTEIN"/>
    <property type="match status" value="1"/>
</dbReference>
<keyword evidence="2 6" id="KW-0812">Transmembrane</keyword>
<keyword evidence="3 6" id="KW-1133">Transmembrane helix</keyword>
<comment type="caution">
    <text evidence="8">The sequence shown here is derived from an EMBL/GenBank/DDBJ whole genome shotgun (WGS) entry which is preliminary data.</text>
</comment>
<dbReference type="Pfam" id="PF06271">
    <property type="entry name" value="RDD"/>
    <property type="match status" value="1"/>
</dbReference>
<dbReference type="AlphaFoldDB" id="A0A3A3Z4C0"/>
<proteinExistence type="predicted"/>
<keyword evidence="9" id="KW-1185">Reference proteome</keyword>
<organism evidence="8 9">
    <name type="scientific">Vallicoccus soli</name>
    <dbReference type="NCBI Taxonomy" id="2339232"/>
    <lineage>
        <taxon>Bacteria</taxon>
        <taxon>Bacillati</taxon>
        <taxon>Actinomycetota</taxon>
        <taxon>Actinomycetes</taxon>
        <taxon>Motilibacterales</taxon>
        <taxon>Vallicoccaceae</taxon>
        <taxon>Vallicoccus</taxon>
    </lineage>
</organism>
<feature type="domain" description="RDD" evidence="7">
    <location>
        <begin position="17"/>
        <end position="142"/>
    </location>
</feature>
<name>A0A3A3Z4C0_9ACTN</name>
<feature type="transmembrane region" description="Helical" evidence="6">
    <location>
        <begin position="23"/>
        <end position="46"/>
    </location>
</feature>
<evidence type="ECO:0000313" key="8">
    <source>
        <dbReference type="EMBL" id="RJK95397.1"/>
    </source>
</evidence>
<feature type="compositionally biased region" description="Pro residues" evidence="5">
    <location>
        <begin position="262"/>
        <end position="296"/>
    </location>
</feature>
<gene>
    <name evidence="8" type="ORF">D5H78_12115</name>
</gene>
<dbReference type="RefSeq" id="WP_119950750.1">
    <property type="nucleotide sequence ID" value="NZ_QZEZ01000005.1"/>
</dbReference>
<evidence type="ECO:0000256" key="3">
    <source>
        <dbReference type="ARBA" id="ARBA00022989"/>
    </source>
</evidence>
<protein>
    <submittedName>
        <fullName evidence="8">RDD family protein</fullName>
    </submittedName>
</protein>
<dbReference type="PANTHER" id="PTHR38480">
    <property type="entry name" value="SLR0254 PROTEIN"/>
    <property type="match status" value="1"/>
</dbReference>
<reference evidence="8 9" key="1">
    <citation type="submission" date="2018-09" db="EMBL/GenBank/DDBJ databases">
        <title>YIM 75000 draft genome.</title>
        <authorList>
            <person name="Tang S."/>
            <person name="Feng Y."/>
        </authorList>
    </citation>
    <scope>NUCLEOTIDE SEQUENCE [LARGE SCALE GENOMIC DNA]</scope>
    <source>
        <strain evidence="8 9">YIM 75000</strain>
    </source>
</reference>
<sequence length="296" mass="30247">MSDLVTGEAVALDLRVARLPSRAVALALDLLLQGAALLGGVLAVYGVATDPALEAALSLVVVVAVLVGYPVVAETLSRGRTLGKAAMGLRVVRDDGGPVRFRHALVRGVVAVVELYGLAGVPAALVSLASERGKRVGDLLAGTVVVRERVGRGEEPLPAQMPPGLEGWARGLDLSRLPDDLALAARQYLARWHQLADGPREEVGLRLARAVAERVAPYPPPGTPPAAYLSAVLAERTRRALVGGGQGGSGQGAVPYRSAGPYGPPAPPAPPAPQPGPAPVQPPAHRPAPGGFAPPS</sequence>
<dbReference type="Proteomes" id="UP000265614">
    <property type="component" value="Unassembled WGS sequence"/>
</dbReference>
<accession>A0A3A3Z4C0</accession>
<evidence type="ECO:0000259" key="7">
    <source>
        <dbReference type="Pfam" id="PF06271"/>
    </source>
</evidence>
<evidence type="ECO:0000256" key="6">
    <source>
        <dbReference type="SAM" id="Phobius"/>
    </source>
</evidence>